<evidence type="ECO:0000259" key="9">
    <source>
        <dbReference type="Pfam" id="PF00561"/>
    </source>
</evidence>
<dbReference type="EMBL" id="JBDJPC010000005">
    <property type="protein sequence ID" value="KAL1501107.1"/>
    <property type="molecule type" value="Genomic_DNA"/>
</dbReference>
<protein>
    <recommendedName>
        <fullName evidence="7">Lipase</fullName>
    </recommendedName>
</protein>
<keyword evidence="6" id="KW-0325">Glycoprotein</keyword>
<dbReference type="Gene3D" id="3.40.50.1820">
    <property type="entry name" value="alpha/beta hydrolase"/>
    <property type="match status" value="1"/>
</dbReference>
<comment type="caution">
    <text evidence="10">The sequence shown here is derived from an EMBL/GenBank/DDBJ whole genome shotgun (WGS) entry which is preliminary data.</text>
</comment>
<feature type="active site" description="Nucleophile" evidence="8">
    <location>
        <position position="159"/>
    </location>
</feature>
<dbReference type="SUPFAM" id="SSF53474">
    <property type="entry name" value="alpha/beta-Hydrolases"/>
    <property type="match status" value="1"/>
</dbReference>
<evidence type="ECO:0000256" key="7">
    <source>
        <dbReference type="PIRNR" id="PIRNR000862"/>
    </source>
</evidence>
<organism evidence="10 11">
    <name type="scientific">Hypothenemus hampei</name>
    <name type="common">Coffee berry borer</name>
    <dbReference type="NCBI Taxonomy" id="57062"/>
    <lineage>
        <taxon>Eukaryota</taxon>
        <taxon>Metazoa</taxon>
        <taxon>Ecdysozoa</taxon>
        <taxon>Arthropoda</taxon>
        <taxon>Hexapoda</taxon>
        <taxon>Insecta</taxon>
        <taxon>Pterygota</taxon>
        <taxon>Neoptera</taxon>
        <taxon>Endopterygota</taxon>
        <taxon>Coleoptera</taxon>
        <taxon>Polyphaga</taxon>
        <taxon>Cucujiformia</taxon>
        <taxon>Curculionidae</taxon>
        <taxon>Scolytinae</taxon>
        <taxon>Hypothenemus</taxon>
    </lineage>
</organism>
<feature type="active site" description="Charge relay system" evidence="8">
    <location>
        <position position="329"/>
    </location>
</feature>
<gene>
    <name evidence="10" type="ORF">ABEB36_006494</name>
</gene>
<dbReference type="Proteomes" id="UP001566132">
    <property type="component" value="Unassembled WGS sequence"/>
</dbReference>
<keyword evidence="3 7" id="KW-0378">Hydrolase</keyword>
<keyword evidence="5" id="KW-0443">Lipid metabolism</keyword>
<comment type="similarity">
    <text evidence="1 7">Belongs to the AB hydrolase superfamily. Lipase family.</text>
</comment>
<evidence type="ECO:0000256" key="3">
    <source>
        <dbReference type="ARBA" id="ARBA00022801"/>
    </source>
</evidence>
<dbReference type="PIRSF" id="PIRSF000862">
    <property type="entry name" value="Steryl_ester_lip"/>
    <property type="match status" value="1"/>
</dbReference>
<evidence type="ECO:0000313" key="10">
    <source>
        <dbReference type="EMBL" id="KAL1501107.1"/>
    </source>
</evidence>
<dbReference type="InterPro" id="IPR025483">
    <property type="entry name" value="Lipase_euk"/>
</dbReference>
<proteinExistence type="inferred from homology"/>
<evidence type="ECO:0000256" key="8">
    <source>
        <dbReference type="PIRSR" id="PIRSR000862-1"/>
    </source>
</evidence>
<name>A0ABD1EQR0_HYPHA</name>
<dbReference type="GO" id="GO:0016042">
    <property type="term" value="P:lipid catabolic process"/>
    <property type="evidence" value="ECO:0007669"/>
    <property type="project" value="UniProtKB-KW"/>
</dbReference>
<keyword evidence="2" id="KW-0732">Signal</keyword>
<reference evidence="10 11" key="1">
    <citation type="submission" date="2024-05" db="EMBL/GenBank/DDBJ databases">
        <title>Genetic variation in Jamaican populations of the coffee berry borer (Hypothenemus hampei).</title>
        <authorList>
            <person name="Errbii M."/>
            <person name="Myrie A."/>
        </authorList>
    </citation>
    <scope>NUCLEOTIDE SEQUENCE [LARGE SCALE GENOMIC DNA]</scope>
    <source>
        <strain evidence="10">JA-Hopewell-2020-01-JO</strain>
        <tissue evidence="10">Whole body</tissue>
    </source>
</reference>
<evidence type="ECO:0000256" key="1">
    <source>
        <dbReference type="ARBA" id="ARBA00010701"/>
    </source>
</evidence>
<evidence type="ECO:0000256" key="5">
    <source>
        <dbReference type="ARBA" id="ARBA00023098"/>
    </source>
</evidence>
<dbReference type="AlphaFoldDB" id="A0ABD1EQR0"/>
<accession>A0ABD1EQR0</accession>
<evidence type="ECO:0000313" key="11">
    <source>
        <dbReference type="Proteomes" id="UP001566132"/>
    </source>
</evidence>
<dbReference type="InterPro" id="IPR029058">
    <property type="entry name" value="AB_hydrolase_fold"/>
</dbReference>
<feature type="domain" description="AB hydrolase-1" evidence="9">
    <location>
        <begin position="67"/>
        <end position="365"/>
    </location>
</feature>
<dbReference type="Pfam" id="PF00561">
    <property type="entry name" value="Abhydrolase_1"/>
    <property type="match status" value="1"/>
</dbReference>
<feature type="active site" description="Charge relay system" evidence="8">
    <location>
        <position position="360"/>
    </location>
</feature>
<dbReference type="PANTHER" id="PTHR11005">
    <property type="entry name" value="LYSOSOMAL ACID LIPASE-RELATED"/>
    <property type="match status" value="1"/>
</dbReference>
<dbReference type="FunFam" id="3.40.50.1820:FF:000057">
    <property type="entry name" value="Lipase"/>
    <property type="match status" value="1"/>
</dbReference>
<evidence type="ECO:0000256" key="2">
    <source>
        <dbReference type="ARBA" id="ARBA00022729"/>
    </source>
</evidence>
<dbReference type="InterPro" id="IPR000073">
    <property type="entry name" value="AB_hydrolase_1"/>
</dbReference>
<sequence>MNTDFKAEVTFFISITVNGTFLNNFRNTQLIKRRNYPVEEHQIDTSDGYVLKSFRIPNPNQPGEVALIVHGLASSADDWITVGDSALPYYLNDNGFDVWLFNARGTRHSRKHRKLDPDKDASTFWNFSWDEIGLYDLPATINYILKITGKDKLYYVGHSQGGTSCLVLLSSIDEMNGKLTAAALLAPAAYFEDQTVLLKLSIILYSPNTHNTIFSEFPPKTIFFSNDLSKGFCSLPGIRIFCYNSIYFGNQLDQHPIDQKLIPVIVQHAPSTFSTKQIHHYTQIMESREFKRFNYGRRENLRKYGTPKPPMYNLSNIKVPMLLFYGSGDFLASPMSVKRLATELKNDHEVIRVDFDGFDHVDFLWARNVKGLIYVKILNFFKKFVSKNGQDD</sequence>
<evidence type="ECO:0000256" key="6">
    <source>
        <dbReference type="ARBA" id="ARBA00023180"/>
    </source>
</evidence>
<keyword evidence="4 7" id="KW-0442">Lipid degradation</keyword>
<keyword evidence="11" id="KW-1185">Reference proteome</keyword>
<dbReference type="GO" id="GO:0016787">
    <property type="term" value="F:hydrolase activity"/>
    <property type="evidence" value="ECO:0007669"/>
    <property type="project" value="UniProtKB-KW"/>
</dbReference>
<evidence type="ECO:0000256" key="4">
    <source>
        <dbReference type="ARBA" id="ARBA00022963"/>
    </source>
</evidence>